<dbReference type="AlphaFoldDB" id="A0A179FR19"/>
<protein>
    <submittedName>
        <fullName evidence="1">Uncharacterized protein</fullName>
    </submittedName>
</protein>
<dbReference type="KEGG" id="pchm:VFPPC_04349"/>
<name>A0A179FR19_METCM</name>
<organism evidence="1 2">
    <name type="scientific">Pochonia chlamydosporia 170</name>
    <dbReference type="NCBI Taxonomy" id="1380566"/>
    <lineage>
        <taxon>Eukaryota</taxon>
        <taxon>Fungi</taxon>
        <taxon>Dikarya</taxon>
        <taxon>Ascomycota</taxon>
        <taxon>Pezizomycotina</taxon>
        <taxon>Sordariomycetes</taxon>
        <taxon>Hypocreomycetidae</taxon>
        <taxon>Hypocreales</taxon>
        <taxon>Clavicipitaceae</taxon>
        <taxon>Pochonia</taxon>
    </lineage>
</organism>
<reference evidence="1 2" key="1">
    <citation type="journal article" date="2016" name="PLoS Pathog.">
        <title>Biosynthesis of antibiotic leucinostatins in bio-control fungus Purpureocillium lilacinum and their inhibition on phytophthora revealed by genome mining.</title>
        <authorList>
            <person name="Wang G."/>
            <person name="Liu Z."/>
            <person name="Lin R."/>
            <person name="Li E."/>
            <person name="Mao Z."/>
            <person name="Ling J."/>
            <person name="Yang Y."/>
            <person name="Yin W.B."/>
            <person name="Xie B."/>
        </authorList>
    </citation>
    <scope>NUCLEOTIDE SEQUENCE [LARGE SCALE GENOMIC DNA]</scope>
    <source>
        <strain evidence="1">170</strain>
    </source>
</reference>
<comment type="caution">
    <text evidence="1">The sequence shown here is derived from an EMBL/GenBank/DDBJ whole genome shotgun (WGS) entry which is preliminary data.</text>
</comment>
<proteinExistence type="predicted"/>
<gene>
    <name evidence="1" type="ORF">VFPPC_04349</name>
</gene>
<dbReference type="GeneID" id="28847713"/>
<evidence type="ECO:0000313" key="1">
    <source>
        <dbReference type="EMBL" id="OAQ68042.1"/>
    </source>
</evidence>
<accession>A0A179FR19</accession>
<dbReference type="EMBL" id="LSBJ02000003">
    <property type="protein sequence ID" value="OAQ68042.1"/>
    <property type="molecule type" value="Genomic_DNA"/>
</dbReference>
<evidence type="ECO:0000313" key="2">
    <source>
        <dbReference type="Proteomes" id="UP000078397"/>
    </source>
</evidence>
<dbReference type="Proteomes" id="UP000078397">
    <property type="component" value="Unassembled WGS sequence"/>
</dbReference>
<dbReference type="RefSeq" id="XP_018144892.1">
    <property type="nucleotide sequence ID" value="XM_018283719.1"/>
</dbReference>
<sequence length="199" mass="23110">MASITPETYRKLIKAIKGEATADRKRWYRTLVGSDPDKESRQVQDKLKAALGDLYEGDKPDQFENADRRPKIKGQTRGRVASFECEWIDHASVASKALECLSEWMATNDIEKIWSNSSNRPTKLEIIQGFYEYTWICLSRGCKEKDNICPKNMKRPPKDVHKSDISAWYASESRRAVGIIKARWEDGEPLREIINRWWN</sequence>
<keyword evidence="2" id="KW-1185">Reference proteome</keyword>